<protein>
    <submittedName>
        <fullName evidence="2">Uncharacterized protein</fullName>
    </submittedName>
</protein>
<dbReference type="Pfam" id="PF24430">
    <property type="entry name" value="DUF7553"/>
    <property type="match status" value="1"/>
</dbReference>
<proteinExistence type="predicted"/>
<organism evidence="2 3">
    <name type="scientific">Haloarcula rubra</name>
    <dbReference type="NCBI Taxonomy" id="2487747"/>
    <lineage>
        <taxon>Archaea</taxon>
        <taxon>Methanobacteriati</taxon>
        <taxon>Methanobacteriota</taxon>
        <taxon>Stenosarchaea group</taxon>
        <taxon>Halobacteria</taxon>
        <taxon>Halobacteriales</taxon>
        <taxon>Haloarculaceae</taxon>
        <taxon>Haloarcula</taxon>
    </lineage>
</organism>
<dbReference type="RefSeq" id="WP_220618877.1">
    <property type="nucleotide sequence ID" value="NZ_RKLR01000004.1"/>
</dbReference>
<evidence type="ECO:0000313" key="3">
    <source>
        <dbReference type="Proteomes" id="UP001430377"/>
    </source>
</evidence>
<name>A0AAW4PRU6_9EURY</name>
<sequence>MTREELATASDLLESAADDTANDDASERLGDLADQLDRLSTADQGPDHGRLARIQSALNDVATGDGEDVADTIDEADDAINEYRSDLEGV</sequence>
<dbReference type="EMBL" id="RKLR01000004">
    <property type="protein sequence ID" value="MBX0323916.1"/>
    <property type="molecule type" value="Genomic_DNA"/>
</dbReference>
<dbReference type="Proteomes" id="UP001430377">
    <property type="component" value="Unassembled WGS sequence"/>
</dbReference>
<evidence type="ECO:0000256" key="1">
    <source>
        <dbReference type="SAM" id="MobiDB-lite"/>
    </source>
</evidence>
<gene>
    <name evidence="2" type="ORF">EGH21_12835</name>
</gene>
<comment type="caution">
    <text evidence="2">The sequence shown here is derived from an EMBL/GenBank/DDBJ whole genome shotgun (WGS) entry which is preliminary data.</text>
</comment>
<feature type="region of interest" description="Disordered" evidence="1">
    <location>
        <begin position="1"/>
        <end position="24"/>
    </location>
</feature>
<evidence type="ECO:0000313" key="2">
    <source>
        <dbReference type="EMBL" id="MBX0323916.1"/>
    </source>
</evidence>
<accession>A0AAW4PRU6</accession>
<keyword evidence="3" id="KW-1185">Reference proteome</keyword>
<dbReference type="AlphaFoldDB" id="A0AAW4PRU6"/>
<dbReference type="InterPro" id="IPR055975">
    <property type="entry name" value="DUF7553"/>
</dbReference>
<reference evidence="2 3" key="1">
    <citation type="submission" date="2021-06" db="EMBL/GenBank/DDBJ databases">
        <title>Halomicroarcula sp. a new haloarchaeum isolated from saline soil.</title>
        <authorList>
            <person name="Duran-Viseras A."/>
            <person name="Sanchez-Porro C."/>
            <person name="Ventosa A."/>
        </authorList>
    </citation>
    <scope>NUCLEOTIDE SEQUENCE [LARGE SCALE GENOMIC DNA]</scope>
    <source>
        <strain evidence="2 3">F13</strain>
    </source>
</reference>